<evidence type="ECO:0000259" key="8">
    <source>
        <dbReference type="Pfam" id="PF01182"/>
    </source>
</evidence>
<gene>
    <name evidence="7 9" type="primary">pgl</name>
    <name evidence="9" type="ORF">FVW20_07975</name>
</gene>
<name>A0ABS0J3E6_9BACT</name>
<keyword evidence="10" id="KW-1185">Reference proteome</keyword>
<evidence type="ECO:0000256" key="2">
    <source>
        <dbReference type="ARBA" id="ARBA00002681"/>
    </source>
</evidence>
<dbReference type="PANTHER" id="PTHR11054">
    <property type="entry name" value="6-PHOSPHOGLUCONOLACTONASE"/>
    <property type="match status" value="1"/>
</dbReference>
<feature type="domain" description="Glucosamine/galactosamine-6-phosphate isomerase" evidence="8">
    <location>
        <begin position="15"/>
        <end position="236"/>
    </location>
</feature>
<dbReference type="RefSeq" id="WP_196608997.1">
    <property type="nucleotide sequence ID" value="NZ_VRYY01000197.1"/>
</dbReference>
<proteinExistence type="inferred from homology"/>
<evidence type="ECO:0000256" key="5">
    <source>
        <dbReference type="ARBA" id="ARBA00013198"/>
    </source>
</evidence>
<dbReference type="EC" id="3.1.1.31" evidence="5 7"/>
<comment type="caution">
    <text evidence="9">The sequence shown here is derived from an EMBL/GenBank/DDBJ whole genome shotgun (WGS) entry which is preliminary data.</text>
</comment>
<dbReference type="Pfam" id="PF01182">
    <property type="entry name" value="Glucosamine_iso"/>
    <property type="match status" value="1"/>
</dbReference>
<comment type="pathway">
    <text evidence="3 7">Carbohydrate degradation; pentose phosphate pathway; D-ribulose 5-phosphate from D-glucose 6-phosphate (oxidative stage): step 2/3.</text>
</comment>
<dbReference type="InterPro" id="IPR039104">
    <property type="entry name" value="6PGL"/>
</dbReference>
<dbReference type="Gene3D" id="3.40.50.1360">
    <property type="match status" value="1"/>
</dbReference>
<dbReference type="CDD" id="cd01400">
    <property type="entry name" value="6PGL"/>
    <property type="match status" value="1"/>
</dbReference>
<reference evidence="9 10" key="1">
    <citation type="submission" date="2019-08" db="EMBL/GenBank/DDBJ databases">
        <authorList>
            <person name="Luo N."/>
        </authorList>
    </citation>
    <scope>NUCLEOTIDE SEQUENCE [LARGE SCALE GENOMIC DNA]</scope>
    <source>
        <strain evidence="9 10">NCIMB 9442</strain>
    </source>
</reference>
<dbReference type="PANTHER" id="PTHR11054:SF0">
    <property type="entry name" value="6-PHOSPHOGLUCONOLACTONASE"/>
    <property type="match status" value="1"/>
</dbReference>
<dbReference type="Proteomes" id="UP001194469">
    <property type="component" value="Unassembled WGS sequence"/>
</dbReference>
<evidence type="ECO:0000313" key="10">
    <source>
        <dbReference type="Proteomes" id="UP001194469"/>
    </source>
</evidence>
<evidence type="ECO:0000313" key="9">
    <source>
        <dbReference type="EMBL" id="MBG3876949.1"/>
    </source>
</evidence>
<dbReference type="InterPro" id="IPR005900">
    <property type="entry name" value="6-phosphogluconolactonase_DevB"/>
</dbReference>
<sequence length="245" mass="27092">MPHRSVNLALHVMKDPAAMAEKTAQLLLERCERAVAARGVFTLALSGGSTPIPLFRLLATPSWLDRLPWEKIAVYWVDERCVEPDNPQSNYGVARRELLSLAPATRFYRMKGEMDPVEGAAAYESLLREHFSLEEGTWPRFDMVLLGMGEDGHTASLFPDGTGLAERTRLVIDQYVLATKSDRLTLTLPVLNNARCCVFLVSGREKHPVLARALDLLAEPTLPAQFVKPANGDLVWIVDEGAAKG</sequence>
<evidence type="ECO:0000256" key="4">
    <source>
        <dbReference type="ARBA" id="ARBA00010662"/>
    </source>
</evidence>
<evidence type="ECO:0000256" key="6">
    <source>
        <dbReference type="ARBA" id="ARBA00020337"/>
    </source>
</evidence>
<accession>A0ABS0J3E6</accession>
<keyword evidence="7 9" id="KW-0378">Hydrolase</keyword>
<dbReference type="InterPro" id="IPR037171">
    <property type="entry name" value="NagB/RpiA_transferase-like"/>
</dbReference>
<evidence type="ECO:0000256" key="3">
    <source>
        <dbReference type="ARBA" id="ARBA00004961"/>
    </source>
</evidence>
<dbReference type="EMBL" id="VRYY01000197">
    <property type="protein sequence ID" value="MBG3876949.1"/>
    <property type="molecule type" value="Genomic_DNA"/>
</dbReference>
<dbReference type="GO" id="GO:0017057">
    <property type="term" value="F:6-phosphogluconolactonase activity"/>
    <property type="evidence" value="ECO:0007669"/>
    <property type="project" value="UniProtKB-EC"/>
</dbReference>
<dbReference type="InterPro" id="IPR006148">
    <property type="entry name" value="Glc/Gal-6P_isomerase"/>
</dbReference>
<evidence type="ECO:0000256" key="7">
    <source>
        <dbReference type="RuleBase" id="RU365095"/>
    </source>
</evidence>
<comment type="similarity">
    <text evidence="4 7">Belongs to the glucosamine/galactosamine-6-phosphate isomerase family. 6-phosphogluconolactonase subfamily.</text>
</comment>
<organism evidence="9 10">
    <name type="scientific">Nitratidesulfovibrio oxamicus</name>
    <dbReference type="NCBI Taxonomy" id="32016"/>
    <lineage>
        <taxon>Bacteria</taxon>
        <taxon>Pseudomonadati</taxon>
        <taxon>Thermodesulfobacteriota</taxon>
        <taxon>Desulfovibrionia</taxon>
        <taxon>Desulfovibrionales</taxon>
        <taxon>Desulfovibrionaceae</taxon>
        <taxon>Nitratidesulfovibrio</taxon>
    </lineage>
</organism>
<dbReference type="NCBIfam" id="TIGR01198">
    <property type="entry name" value="pgl"/>
    <property type="match status" value="1"/>
</dbReference>
<evidence type="ECO:0000256" key="1">
    <source>
        <dbReference type="ARBA" id="ARBA00000832"/>
    </source>
</evidence>
<comment type="function">
    <text evidence="2 7">Hydrolysis of 6-phosphogluconolactone to 6-phosphogluconate.</text>
</comment>
<protein>
    <recommendedName>
        <fullName evidence="6 7">6-phosphogluconolactonase</fullName>
        <shortName evidence="7">6PGL</shortName>
        <ecNumber evidence="5 7">3.1.1.31</ecNumber>
    </recommendedName>
</protein>
<dbReference type="SUPFAM" id="SSF100950">
    <property type="entry name" value="NagB/RpiA/CoA transferase-like"/>
    <property type="match status" value="1"/>
</dbReference>
<comment type="catalytic activity">
    <reaction evidence="1 7">
        <text>6-phospho-D-glucono-1,5-lactone + H2O = 6-phospho-D-gluconate + H(+)</text>
        <dbReference type="Rhea" id="RHEA:12556"/>
        <dbReference type="ChEBI" id="CHEBI:15377"/>
        <dbReference type="ChEBI" id="CHEBI:15378"/>
        <dbReference type="ChEBI" id="CHEBI:57955"/>
        <dbReference type="ChEBI" id="CHEBI:58759"/>
        <dbReference type="EC" id="3.1.1.31"/>
    </reaction>
</comment>